<organism evidence="4 5">
    <name type="scientific">Rotaria sordida</name>
    <dbReference type="NCBI Taxonomy" id="392033"/>
    <lineage>
        <taxon>Eukaryota</taxon>
        <taxon>Metazoa</taxon>
        <taxon>Spiralia</taxon>
        <taxon>Gnathifera</taxon>
        <taxon>Rotifera</taxon>
        <taxon>Eurotatoria</taxon>
        <taxon>Bdelloidea</taxon>
        <taxon>Philodinida</taxon>
        <taxon>Philodinidae</taxon>
        <taxon>Rotaria</taxon>
    </lineage>
</organism>
<comment type="caution">
    <text evidence="4">The sequence shown here is derived from an EMBL/GenBank/DDBJ whole genome shotgun (WGS) entry which is preliminary data.</text>
</comment>
<dbReference type="Proteomes" id="UP000663823">
    <property type="component" value="Unassembled WGS sequence"/>
</dbReference>
<dbReference type="SUPFAM" id="SSF52540">
    <property type="entry name" value="P-loop containing nucleoside triphosphate hydrolases"/>
    <property type="match status" value="1"/>
</dbReference>
<keyword evidence="2" id="KW-0347">Helicase</keyword>
<dbReference type="GO" id="GO:0004386">
    <property type="term" value="F:helicase activity"/>
    <property type="evidence" value="ECO:0007669"/>
    <property type="project" value="UniProtKB-KW"/>
</dbReference>
<gene>
    <name evidence="4" type="ORF">OTI717_LOCUS31046</name>
</gene>
<evidence type="ECO:0000313" key="4">
    <source>
        <dbReference type="EMBL" id="CAF4039357.1"/>
    </source>
</evidence>
<feature type="region of interest" description="Disordered" evidence="3">
    <location>
        <begin position="1"/>
        <end position="37"/>
    </location>
</feature>
<evidence type="ECO:0000256" key="1">
    <source>
        <dbReference type="ARBA" id="ARBA00022801"/>
    </source>
</evidence>
<protein>
    <submittedName>
        <fullName evidence="4">Uncharacterized protein</fullName>
    </submittedName>
</protein>
<dbReference type="AlphaFoldDB" id="A0A819REE4"/>
<sequence length="339" mass="40240">MSHTKKHKRHHYNSDDERNEDEHRKYHRSKPIDQPIEEPIIDPSFDWLARRDYITETYLIDSPMFSSPKDLEDFWKFVQKYQLFQQRRKTQPSKSISTNTDQQRSNILNIPINYDKKYRLNISITINKSLINNVPRYDMTGEKILDHYRLSCVRLAEFKSIIEYYFDFNQKEKFKRIHKLRQDQNNLPIANHRREILEELKIHQVILIAGDTGCGKSTQIPRFLLEAGFDKIACTQPRRIACISLAKRVSYETLNEYDNQVGYQENDKDSSTISNTDKDKKVNRKQLGAFGNNSLMMKLLELKRSLYQIHKSSLNSSENDRFEQVFSTTLMCMKSVLRL</sequence>
<evidence type="ECO:0000256" key="2">
    <source>
        <dbReference type="ARBA" id="ARBA00022806"/>
    </source>
</evidence>
<feature type="compositionally biased region" description="Basic residues" evidence="3">
    <location>
        <begin position="1"/>
        <end position="11"/>
    </location>
</feature>
<dbReference type="GO" id="GO:0003723">
    <property type="term" value="F:RNA binding"/>
    <property type="evidence" value="ECO:0007669"/>
    <property type="project" value="TreeGrafter"/>
</dbReference>
<dbReference type="PANTHER" id="PTHR18934">
    <property type="entry name" value="ATP-DEPENDENT RNA HELICASE"/>
    <property type="match status" value="1"/>
</dbReference>
<dbReference type="Gene3D" id="3.40.50.300">
    <property type="entry name" value="P-loop containing nucleotide triphosphate hydrolases"/>
    <property type="match status" value="1"/>
</dbReference>
<proteinExistence type="predicted"/>
<accession>A0A819REE4</accession>
<keyword evidence="1" id="KW-0378">Hydrolase</keyword>
<dbReference type="EMBL" id="CAJOAX010008661">
    <property type="protein sequence ID" value="CAF4039357.1"/>
    <property type="molecule type" value="Genomic_DNA"/>
</dbReference>
<name>A0A819REE4_9BILA</name>
<dbReference type="GO" id="GO:0016787">
    <property type="term" value="F:hydrolase activity"/>
    <property type="evidence" value="ECO:0007669"/>
    <property type="project" value="UniProtKB-KW"/>
</dbReference>
<feature type="compositionally biased region" description="Basic and acidic residues" evidence="3">
    <location>
        <begin position="12"/>
        <end position="24"/>
    </location>
</feature>
<reference evidence="4" key="1">
    <citation type="submission" date="2021-02" db="EMBL/GenBank/DDBJ databases">
        <authorList>
            <person name="Nowell W R."/>
        </authorList>
    </citation>
    <scope>NUCLEOTIDE SEQUENCE</scope>
</reference>
<evidence type="ECO:0000313" key="5">
    <source>
        <dbReference type="Proteomes" id="UP000663823"/>
    </source>
</evidence>
<keyword evidence="2" id="KW-0547">Nucleotide-binding</keyword>
<dbReference type="PANTHER" id="PTHR18934:SF221">
    <property type="entry name" value="ATP-DEPENDENT RNA HELICASE DHX34-RELATED"/>
    <property type="match status" value="1"/>
</dbReference>
<feature type="non-terminal residue" evidence="4">
    <location>
        <position position="1"/>
    </location>
</feature>
<dbReference type="InterPro" id="IPR027417">
    <property type="entry name" value="P-loop_NTPase"/>
</dbReference>
<keyword evidence="2" id="KW-0067">ATP-binding</keyword>
<evidence type="ECO:0000256" key="3">
    <source>
        <dbReference type="SAM" id="MobiDB-lite"/>
    </source>
</evidence>